<keyword evidence="4" id="KW-0862">Zinc</keyword>
<dbReference type="SMART" id="SM00184">
    <property type="entry name" value="RING"/>
    <property type="match status" value="1"/>
</dbReference>
<gene>
    <name evidence="8" type="ORF">PoB_002848100</name>
</gene>
<evidence type="ECO:0000256" key="5">
    <source>
        <dbReference type="PROSITE-ProRule" id="PRU00175"/>
    </source>
</evidence>
<organism evidence="8 9">
    <name type="scientific">Plakobranchus ocellatus</name>
    <dbReference type="NCBI Taxonomy" id="259542"/>
    <lineage>
        <taxon>Eukaryota</taxon>
        <taxon>Metazoa</taxon>
        <taxon>Spiralia</taxon>
        <taxon>Lophotrochozoa</taxon>
        <taxon>Mollusca</taxon>
        <taxon>Gastropoda</taxon>
        <taxon>Heterobranchia</taxon>
        <taxon>Euthyneura</taxon>
        <taxon>Panpulmonata</taxon>
        <taxon>Sacoglossa</taxon>
        <taxon>Placobranchoidea</taxon>
        <taxon>Plakobranchidae</taxon>
        <taxon>Plakobranchus</taxon>
    </lineage>
</organism>
<dbReference type="InterPro" id="IPR001370">
    <property type="entry name" value="BIR_rpt"/>
</dbReference>
<dbReference type="GO" id="GO:0008270">
    <property type="term" value="F:zinc ion binding"/>
    <property type="evidence" value="ECO:0007669"/>
    <property type="project" value="UniProtKB-KW"/>
</dbReference>
<dbReference type="GO" id="GO:0051726">
    <property type="term" value="P:regulation of cell cycle"/>
    <property type="evidence" value="ECO:0007669"/>
    <property type="project" value="TreeGrafter"/>
</dbReference>
<dbReference type="CDD" id="cd00022">
    <property type="entry name" value="BIR"/>
    <property type="match status" value="2"/>
</dbReference>
<evidence type="ECO:0000256" key="2">
    <source>
        <dbReference type="ARBA" id="ARBA00022723"/>
    </source>
</evidence>
<dbReference type="GO" id="GO:0005737">
    <property type="term" value="C:cytoplasm"/>
    <property type="evidence" value="ECO:0007669"/>
    <property type="project" value="TreeGrafter"/>
</dbReference>
<dbReference type="GO" id="GO:0043066">
    <property type="term" value="P:negative regulation of apoptotic process"/>
    <property type="evidence" value="ECO:0007669"/>
    <property type="project" value="TreeGrafter"/>
</dbReference>
<dbReference type="GO" id="GO:0043027">
    <property type="term" value="F:cysteine-type endopeptidase inhibitor activity involved in apoptotic process"/>
    <property type="evidence" value="ECO:0007669"/>
    <property type="project" value="TreeGrafter"/>
</dbReference>
<dbReference type="CDD" id="cd16510">
    <property type="entry name" value="RING-HC_IAPs"/>
    <property type="match status" value="1"/>
</dbReference>
<comment type="similarity">
    <text evidence="1">Belongs to the IAP family.</text>
</comment>
<feature type="region of interest" description="Disordered" evidence="6">
    <location>
        <begin position="275"/>
        <end position="309"/>
    </location>
</feature>
<evidence type="ECO:0000259" key="7">
    <source>
        <dbReference type="PROSITE" id="PS50089"/>
    </source>
</evidence>
<evidence type="ECO:0000256" key="4">
    <source>
        <dbReference type="ARBA" id="ARBA00022833"/>
    </source>
</evidence>
<dbReference type="PANTHER" id="PTHR10044">
    <property type="entry name" value="INHIBITOR OF APOPTOSIS"/>
    <property type="match status" value="1"/>
</dbReference>
<comment type="caution">
    <text evidence="8">The sequence shown here is derived from an EMBL/GenBank/DDBJ whole genome shotgun (WGS) entry which is preliminary data.</text>
</comment>
<dbReference type="InterPro" id="IPR001841">
    <property type="entry name" value="Znf_RING"/>
</dbReference>
<dbReference type="SMART" id="SM00238">
    <property type="entry name" value="BIR"/>
    <property type="match status" value="2"/>
</dbReference>
<keyword evidence="2" id="KW-0479">Metal-binding</keyword>
<sequence>MRFLLATHVGKIPKSWLHEERWRLHTFVKYPHNTAKSAFLLAEAGFAYIGNGKGSDDTVICFFCRKMKKDWKEEEDIKEAHRIMSPACPMVTGTHCDNVPYVAATNVSFFSQNDQLAQSQRAANNTQYLQAADEAEKSIDLTSSNTVPSDTSLKSGFRLTSTAKVSDTPQAKHSTQARSVTTGVVNEESQTVPDSTQRTSSTRTAQPQASSFTSSIVSHGTCNPENSSPFSSGSAIQLLTPDASANQSSAPNILANQPSTFAVSANQSSTFAVSANQSSTPAVPANQSSIPDVPANQSSNPDGSANQSWNLGISINQASAPAATEKSDHPTDYDVVKILDKPKRYEYADYQKRLETFRDWPADHHLRKEDLADAGFYSAGDGDCTSCFHCGGRFRSWEEDNDVWVEHALWFSKCAFIRQNLGQNFVETVCNLRWRHEKISFQMVLEEMNREPSAFQNVIDNAAVMAVRNMGYHDKDILSAAESIKENGEVLSADILHTTLLQKRAPRTKSSPEFKNIPFSSNGEIDRAATIDSLKQENDELRLRFVCKICMNTQVGTVFLPCGHLVCCKKCGETTKNCPVCERPVEEVVRAFMG</sequence>
<dbReference type="Pfam" id="PF13920">
    <property type="entry name" value="zf-C3HC4_3"/>
    <property type="match status" value="1"/>
</dbReference>
<evidence type="ECO:0000313" key="8">
    <source>
        <dbReference type="EMBL" id="GFO01976.1"/>
    </source>
</evidence>
<feature type="compositionally biased region" description="Low complexity" evidence="6">
    <location>
        <begin position="195"/>
        <end position="204"/>
    </location>
</feature>
<protein>
    <submittedName>
        <fullName evidence="8">Baculoviral iap repeat-containing protein 2-like</fullName>
    </submittedName>
</protein>
<feature type="compositionally biased region" description="Polar residues" evidence="6">
    <location>
        <begin position="162"/>
        <end position="194"/>
    </location>
</feature>
<dbReference type="Gene3D" id="3.30.40.10">
    <property type="entry name" value="Zinc/RING finger domain, C3HC4 (zinc finger)"/>
    <property type="match status" value="1"/>
</dbReference>
<keyword evidence="3 5" id="KW-0863">Zinc-finger</keyword>
<dbReference type="PANTHER" id="PTHR10044:SF139">
    <property type="entry name" value="DEATH-ASSOCIATED INHIBITOR OF APOPTOSIS 2"/>
    <property type="match status" value="1"/>
</dbReference>
<evidence type="ECO:0000256" key="6">
    <source>
        <dbReference type="SAM" id="MobiDB-lite"/>
    </source>
</evidence>
<feature type="domain" description="RING-type" evidence="7">
    <location>
        <begin position="547"/>
        <end position="582"/>
    </location>
</feature>
<evidence type="ECO:0000256" key="3">
    <source>
        <dbReference type="ARBA" id="ARBA00022771"/>
    </source>
</evidence>
<name>A0AAV3ZSF4_9GAST</name>
<keyword evidence="9" id="KW-1185">Reference proteome</keyword>
<reference evidence="8 9" key="1">
    <citation type="journal article" date="2021" name="Elife">
        <title>Chloroplast acquisition without the gene transfer in kleptoplastic sea slugs, Plakobranchus ocellatus.</title>
        <authorList>
            <person name="Maeda T."/>
            <person name="Takahashi S."/>
            <person name="Yoshida T."/>
            <person name="Shimamura S."/>
            <person name="Takaki Y."/>
            <person name="Nagai Y."/>
            <person name="Toyoda A."/>
            <person name="Suzuki Y."/>
            <person name="Arimoto A."/>
            <person name="Ishii H."/>
            <person name="Satoh N."/>
            <person name="Nishiyama T."/>
            <person name="Hasebe M."/>
            <person name="Maruyama T."/>
            <person name="Minagawa J."/>
            <person name="Obokata J."/>
            <person name="Shigenobu S."/>
        </authorList>
    </citation>
    <scope>NUCLEOTIDE SEQUENCE [LARGE SCALE GENOMIC DNA]</scope>
</reference>
<evidence type="ECO:0000256" key="1">
    <source>
        <dbReference type="ARBA" id="ARBA00006672"/>
    </source>
</evidence>
<evidence type="ECO:0000313" key="9">
    <source>
        <dbReference type="Proteomes" id="UP000735302"/>
    </source>
</evidence>
<dbReference type="SUPFAM" id="SSF57924">
    <property type="entry name" value="Inhibitor of apoptosis (IAP) repeat"/>
    <property type="match status" value="2"/>
</dbReference>
<proteinExistence type="inferred from homology"/>
<accession>A0AAV3ZSF4</accession>
<dbReference type="PROSITE" id="PS50089">
    <property type="entry name" value="ZF_RING_2"/>
    <property type="match status" value="1"/>
</dbReference>
<dbReference type="InterPro" id="IPR013083">
    <property type="entry name" value="Znf_RING/FYVE/PHD"/>
</dbReference>
<dbReference type="GO" id="GO:0005634">
    <property type="term" value="C:nucleus"/>
    <property type="evidence" value="ECO:0007669"/>
    <property type="project" value="TreeGrafter"/>
</dbReference>
<feature type="compositionally biased region" description="Polar residues" evidence="6">
    <location>
        <begin position="205"/>
        <end position="235"/>
    </location>
</feature>
<dbReference type="Gene3D" id="1.10.1170.10">
    <property type="entry name" value="Inhibitor Of Apoptosis Protein (2mihbC-IAP-1), Chain A"/>
    <property type="match status" value="2"/>
</dbReference>
<feature type="region of interest" description="Disordered" evidence="6">
    <location>
        <begin position="162"/>
        <end position="235"/>
    </location>
</feature>
<dbReference type="InterPro" id="IPR050784">
    <property type="entry name" value="IAP"/>
</dbReference>
<dbReference type="Pfam" id="PF00653">
    <property type="entry name" value="BIR"/>
    <property type="match status" value="2"/>
</dbReference>
<dbReference type="AlphaFoldDB" id="A0AAV3ZSF4"/>
<dbReference type="EMBL" id="BLXT01003551">
    <property type="protein sequence ID" value="GFO01976.1"/>
    <property type="molecule type" value="Genomic_DNA"/>
</dbReference>
<dbReference type="PROSITE" id="PS50143">
    <property type="entry name" value="BIR_REPEAT_2"/>
    <property type="match status" value="2"/>
</dbReference>
<dbReference type="Proteomes" id="UP000735302">
    <property type="component" value="Unassembled WGS sequence"/>
</dbReference>
<dbReference type="FunFam" id="1.10.1170.10:FF:000002">
    <property type="entry name" value="Baculoviral IAP repeat containing 7"/>
    <property type="match status" value="1"/>
</dbReference>